<protein>
    <submittedName>
        <fullName evidence="6">Acyl-CoA dehydrogenase</fullName>
    </submittedName>
</protein>
<keyword evidence="3" id="KW-0285">Flavoprotein</keyword>
<name>A0A7I7JXT3_9MYCO</name>
<keyword evidence="5" id="KW-0560">Oxidoreductase</keyword>
<dbReference type="KEGG" id="mdu:MDUV_09980"/>
<dbReference type="GO" id="GO:0003995">
    <property type="term" value="F:acyl-CoA dehydrogenase activity"/>
    <property type="evidence" value="ECO:0007669"/>
    <property type="project" value="TreeGrafter"/>
</dbReference>
<evidence type="ECO:0000256" key="2">
    <source>
        <dbReference type="ARBA" id="ARBA00009347"/>
    </source>
</evidence>
<dbReference type="InterPro" id="IPR009100">
    <property type="entry name" value="AcylCoA_DH/oxidase_NM_dom_sf"/>
</dbReference>
<dbReference type="InterPro" id="IPR037069">
    <property type="entry name" value="AcylCoA_DH/ox_N_sf"/>
</dbReference>
<dbReference type="InterPro" id="IPR046373">
    <property type="entry name" value="Acyl-CoA_Oxase/DH_mid-dom_sf"/>
</dbReference>
<dbReference type="Proteomes" id="UP000467006">
    <property type="component" value="Chromosome"/>
</dbReference>
<dbReference type="InterPro" id="IPR013786">
    <property type="entry name" value="AcylCoA_DH/ox_N"/>
</dbReference>
<dbReference type="SUPFAM" id="SSF56645">
    <property type="entry name" value="Acyl-CoA dehydrogenase NM domain-like"/>
    <property type="match status" value="1"/>
</dbReference>
<evidence type="ECO:0000256" key="4">
    <source>
        <dbReference type="ARBA" id="ARBA00022827"/>
    </source>
</evidence>
<dbReference type="EMBL" id="AP022563">
    <property type="protein sequence ID" value="BBX16138.1"/>
    <property type="molecule type" value="Genomic_DNA"/>
</dbReference>
<dbReference type="SUPFAM" id="SSF47203">
    <property type="entry name" value="Acyl-CoA dehydrogenase C-terminal domain-like"/>
    <property type="match status" value="1"/>
</dbReference>
<evidence type="ECO:0000256" key="1">
    <source>
        <dbReference type="ARBA" id="ARBA00001974"/>
    </source>
</evidence>
<dbReference type="Gene3D" id="2.40.110.10">
    <property type="entry name" value="Butyryl-CoA Dehydrogenase, subunit A, domain 2"/>
    <property type="match status" value="1"/>
</dbReference>
<dbReference type="RefSeq" id="WP_098003435.1">
    <property type="nucleotide sequence ID" value="NZ_AP022563.1"/>
</dbReference>
<dbReference type="AlphaFoldDB" id="A0A7I7JXT3"/>
<dbReference type="CDD" id="cd00567">
    <property type="entry name" value="ACAD"/>
    <property type="match status" value="1"/>
</dbReference>
<comment type="cofactor">
    <cofactor evidence="1">
        <name>FAD</name>
        <dbReference type="ChEBI" id="CHEBI:57692"/>
    </cofactor>
</comment>
<dbReference type="OrthoDB" id="8677713at2"/>
<sequence length="373" mass="39261">MSELDSFRTAVRDYLEQASPSPAVRTLMDTEQGYDEAVWRQMANELGLHGIATPEHWGGAGAGMPELAVVFEEMGAALLCSPFFATVALALQALLDSGDESAIDEFAPALLDGSQVATLVLNSSLAAWDPSAVTITAQRDDADYRLFGDAGLVLDGHTADLILVAANTANGTSLFAVSGSAAGLTREPLSTLDRTRKVARLGFDGVAARLIGADGQAAAGLARTCDLALVALASEQLGAAQRCLDTAVGYAKERIQFGRAIGSFQAIKHRCADMLVLVEGARSAVFHAAQATDDGERAVAASVAKVACSEALLHVSLDSMRIHGGIGFTWEHDAHLYVRRAKATELMFGSPDHHLARLADLVSSPRHQPEGKL</sequence>
<evidence type="ECO:0000256" key="5">
    <source>
        <dbReference type="ARBA" id="ARBA00023002"/>
    </source>
</evidence>
<comment type="similarity">
    <text evidence="2">Belongs to the acyl-CoA dehydrogenase family.</text>
</comment>
<dbReference type="Pfam" id="PF02771">
    <property type="entry name" value="Acyl-CoA_dh_N"/>
    <property type="match status" value="1"/>
</dbReference>
<reference evidence="6 7" key="1">
    <citation type="journal article" date="2019" name="Emerg. Microbes Infect.">
        <title>Comprehensive subspecies identification of 175 nontuberculous mycobacteria species based on 7547 genomic profiles.</title>
        <authorList>
            <person name="Matsumoto Y."/>
            <person name="Kinjo T."/>
            <person name="Motooka D."/>
            <person name="Nabeya D."/>
            <person name="Jung N."/>
            <person name="Uechi K."/>
            <person name="Horii T."/>
            <person name="Iida T."/>
            <person name="Fujita J."/>
            <person name="Nakamura S."/>
        </authorList>
    </citation>
    <scope>NUCLEOTIDE SEQUENCE [LARGE SCALE GENOMIC DNA]</scope>
    <source>
        <strain evidence="6 7">JCM 6396</strain>
    </source>
</reference>
<dbReference type="GO" id="GO:0050660">
    <property type="term" value="F:flavin adenine dinucleotide binding"/>
    <property type="evidence" value="ECO:0007669"/>
    <property type="project" value="InterPro"/>
</dbReference>
<dbReference type="PANTHER" id="PTHR43884:SF20">
    <property type="entry name" value="ACYL-COA DEHYDROGENASE FADE28"/>
    <property type="match status" value="1"/>
</dbReference>
<dbReference type="InterPro" id="IPR036250">
    <property type="entry name" value="AcylCo_DH-like_C"/>
</dbReference>
<evidence type="ECO:0000313" key="6">
    <source>
        <dbReference type="EMBL" id="BBX16138.1"/>
    </source>
</evidence>
<gene>
    <name evidence="6" type="primary">acd_1</name>
    <name evidence="6" type="ORF">MDUV_09980</name>
</gene>
<dbReference type="InterPro" id="IPR009075">
    <property type="entry name" value="AcylCo_DH/oxidase_C"/>
</dbReference>
<evidence type="ECO:0000313" key="7">
    <source>
        <dbReference type="Proteomes" id="UP000467006"/>
    </source>
</evidence>
<keyword evidence="4" id="KW-0274">FAD</keyword>
<proteinExistence type="inferred from homology"/>
<organism evidence="6 7">
    <name type="scientific">Mycolicibacterium duvalii</name>
    <dbReference type="NCBI Taxonomy" id="39688"/>
    <lineage>
        <taxon>Bacteria</taxon>
        <taxon>Bacillati</taxon>
        <taxon>Actinomycetota</taxon>
        <taxon>Actinomycetes</taxon>
        <taxon>Mycobacteriales</taxon>
        <taxon>Mycobacteriaceae</taxon>
        <taxon>Mycolicibacterium</taxon>
    </lineage>
</organism>
<accession>A0A7I7JXT3</accession>
<keyword evidence="7" id="KW-1185">Reference proteome</keyword>
<dbReference type="Pfam" id="PF00441">
    <property type="entry name" value="Acyl-CoA_dh_1"/>
    <property type="match status" value="1"/>
</dbReference>
<dbReference type="Gene3D" id="1.10.540.10">
    <property type="entry name" value="Acyl-CoA dehydrogenase/oxidase, N-terminal domain"/>
    <property type="match status" value="1"/>
</dbReference>
<dbReference type="Gene3D" id="1.20.140.10">
    <property type="entry name" value="Butyryl-CoA Dehydrogenase, subunit A, domain 3"/>
    <property type="match status" value="1"/>
</dbReference>
<evidence type="ECO:0000256" key="3">
    <source>
        <dbReference type="ARBA" id="ARBA00022630"/>
    </source>
</evidence>
<dbReference type="PANTHER" id="PTHR43884">
    <property type="entry name" value="ACYL-COA DEHYDROGENASE"/>
    <property type="match status" value="1"/>
</dbReference>